<dbReference type="AlphaFoldDB" id="A0A6A6Q2H6"/>
<evidence type="ECO:0000313" key="2">
    <source>
        <dbReference type="Proteomes" id="UP000799767"/>
    </source>
</evidence>
<organism evidence="1 2">
    <name type="scientific">Neohortaea acidophila</name>
    <dbReference type="NCBI Taxonomy" id="245834"/>
    <lineage>
        <taxon>Eukaryota</taxon>
        <taxon>Fungi</taxon>
        <taxon>Dikarya</taxon>
        <taxon>Ascomycota</taxon>
        <taxon>Pezizomycotina</taxon>
        <taxon>Dothideomycetes</taxon>
        <taxon>Dothideomycetidae</taxon>
        <taxon>Mycosphaerellales</taxon>
        <taxon>Teratosphaeriaceae</taxon>
        <taxon>Neohortaea</taxon>
    </lineage>
</organism>
<reference evidence="1" key="1">
    <citation type="journal article" date="2020" name="Stud. Mycol.">
        <title>101 Dothideomycetes genomes: a test case for predicting lifestyles and emergence of pathogens.</title>
        <authorList>
            <person name="Haridas S."/>
            <person name="Albert R."/>
            <person name="Binder M."/>
            <person name="Bloem J."/>
            <person name="Labutti K."/>
            <person name="Salamov A."/>
            <person name="Andreopoulos B."/>
            <person name="Baker S."/>
            <person name="Barry K."/>
            <person name="Bills G."/>
            <person name="Bluhm B."/>
            <person name="Cannon C."/>
            <person name="Castanera R."/>
            <person name="Culley D."/>
            <person name="Daum C."/>
            <person name="Ezra D."/>
            <person name="Gonzalez J."/>
            <person name="Henrissat B."/>
            <person name="Kuo A."/>
            <person name="Liang C."/>
            <person name="Lipzen A."/>
            <person name="Lutzoni F."/>
            <person name="Magnuson J."/>
            <person name="Mondo S."/>
            <person name="Nolan M."/>
            <person name="Ohm R."/>
            <person name="Pangilinan J."/>
            <person name="Park H.-J."/>
            <person name="Ramirez L."/>
            <person name="Alfaro M."/>
            <person name="Sun H."/>
            <person name="Tritt A."/>
            <person name="Yoshinaga Y."/>
            <person name="Zwiers L.-H."/>
            <person name="Turgeon B."/>
            <person name="Goodwin S."/>
            <person name="Spatafora J."/>
            <person name="Crous P."/>
            <person name="Grigoriev I."/>
        </authorList>
    </citation>
    <scope>NUCLEOTIDE SEQUENCE</scope>
    <source>
        <strain evidence="1">CBS 113389</strain>
    </source>
</reference>
<dbReference type="RefSeq" id="XP_033592768.1">
    <property type="nucleotide sequence ID" value="XM_033738656.1"/>
</dbReference>
<evidence type="ECO:0000313" key="1">
    <source>
        <dbReference type="EMBL" id="KAF2486199.1"/>
    </source>
</evidence>
<dbReference type="Proteomes" id="UP000799767">
    <property type="component" value="Unassembled WGS sequence"/>
</dbReference>
<proteinExistence type="predicted"/>
<keyword evidence="2" id="KW-1185">Reference proteome</keyword>
<protein>
    <submittedName>
        <fullName evidence="1">Uncharacterized protein</fullName>
    </submittedName>
</protein>
<accession>A0A6A6Q2H6</accession>
<dbReference type="EMBL" id="MU001632">
    <property type="protein sequence ID" value="KAF2486199.1"/>
    <property type="molecule type" value="Genomic_DNA"/>
</dbReference>
<gene>
    <name evidence="1" type="ORF">BDY17DRAFT_72751</name>
</gene>
<sequence length="202" mass="21975">MLHSTSTMTDLWTGEKNAIGDVGFLPSCYARATLPPCAKLLDFVMRRAGDGMIAPMKLRAVAAALRHQSDLPGSPHRKPQSGHFGWRGGFLPFETRGCHSKTAREPWGGVQGQGAEAGIMRAGNGIAHKTWSSLHAHMYVSRLRSMCRSWIKPRNGQVFREQSHTSGLRGRRGIGTSVNEIVGERGQGRGTPSNQVMTVSAK</sequence>
<name>A0A6A6Q2H6_9PEZI</name>
<dbReference type="GeneID" id="54479658"/>